<dbReference type="AlphaFoldDB" id="A0A915KZN1"/>
<organism evidence="1 2">
    <name type="scientific">Romanomermis culicivorax</name>
    <name type="common">Nematode worm</name>
    <dbReference type="NCBI Taxonomy" id="13658"/>
    <lineage>
        <taxon>Eukaryota</taxon>
        <taxon>Metazoa</taxon>
        <taxon>Ecdysozoa</taxon>
        <taxon>Nematoda</taxon>
        <taxon>Enoplea</taxon>
        <taxon>Dorylaimia</taxon>
        <taxon>Mermithida</taxon>
        <taxon>Mermithoidea</taxon>
        <taxon>Mermithidae</taxon>
        <taxon>Romanomermis</taxon>
    </lineage>
</organism>
<accession>A0A915KZN1</accession>
<evidence type="ECO:0000313" key="2">
    <source>
        <dbReference type="WBParaSite" id="nRc.2.0.1.t43909-RA"/>
    </source>
</evidence>
<proteinExistence type="predicted"/>
<keyword evidence="1" id="KW-1185">Reference proteome</keyword>
<protein>
    <submittedName>
        <fullName evidence="2">Uncharacterized protein</fullName>
    </submittedName>
</protein>
<reference evidence="2" key="1">
    <citation type="submission" date="2022-11" db="UniProtKB">
        <authorList>
            <consortium name="WormBaseParasite"/>
        </authorList>
    </citation>
    <scope>IDENTIFICATION</scope>
</reference>
<dbReference type="Proteomes" id="UP000887565">
    <property type="component" value="Unplaced"/>
</dbReference>
<sequence>MMMPIQLQLSVPKSMKLSIIVIVILLVAATSSIKWKKNKIQARSRTVAQACLQSAHWVGQDRLAVTEDDIAVLVSAGHH</sequence>
<evidence type="ECO:0000313" key="1">
    <source>
        <dbReference type="Proteomes" id="UP000887565"/>
    </source>
</evidence>
<name>A0A915KZN1_ROMCU</name>
<dbReference type="WBParaSite" id="nRc.2.0.1.t43909-RA">
    <property type="protein sequence ID" value="nRc.2.0.1.t43909-RA"/>
    <property type="gene ID" value="nRc.2.0.1.g43909"/>
</dbReference>